<dbReference type="AlphaFoldDB" id="A0A1B7MTM8"/>
<sequence length="51" mass="5559">MSFAHIIAVGISCVVLFAVLRQTRKRVYPLPLPPGPRPLPFLGSALQLDTT</sequence>
<keyword evidence="2" id="KW-1185">Reference proteome</keyword>
<accession>A0A1B7MTM8</accession>
<dbReference type="EMBL" id="KV448453">
    <property type="protein sequence ID" value="OAX35956.1"/>
    <property type="molecule type" value="Genomic_DNA"/>
</dbReference>
<protein>
    <recommendedName>
        <fullName evidence="3">Cytochrome P450</fullName>
    </recommendedName>
</protein>
<proteinExistence type="predicted"/>
<evidence type="ECO:0008006" key="3">
    <source>
        <dbReference type="Google" id="ProtNLM"/>
    </source>
</evidence>
<gene>
    <name evidence="1" type="ORF">K503DRAFT_336418</name>
</gene>
<reference evidence="1 2" key="1">
    <citation type="submission" date="2016-06" db="EMBL/GenBank/DDBJ databases">
        <title>Comparative genomics of the ectomycorrhizal sister species Rhizopogon vinicolor and Rhizopogon vesiculosus (Basidiomycota: Boletales) reveals a divergence of the mating type B locus.</title>
        <authorList>
            <consortium name="DOE Joint Genome Institute"/>
            <person name="Mujic A.B."/>
            <person name="Kuo A."/>
            <person name="Tritt A."/>
            <person name="Lipzen A."/>
            <person name="Chen C."/>
            <person name="Johnson J."/>
            <person name="Sharma A."/>
            <person name="Barry K."/>
            <person name="Grigoriev I.V."/>
            <person name="Spatafora J.W."/>
        </authorList>
    </citation>
    <scope>NUCLEOTIDE SEQUENCE [LARGE SCALE GENOMIC DNA]</scope>
    <source>
        <strain evidence="1 2">AM-OR11-026</strain>
    </source>
</reference>
<dbReference type="Proteomes" id="UP000092154">
    <property type="component" value="Unassembled WGS sequence"/>
</dbReference>
<evidence type="ECO:0000313" key="2">
    <source>
        <dbReference type="Proteomes" id="UP000092154"/>
    </source>
</evidence>
<organism evidence="1 2">
    <name type="scientific">Rhizopogon vinicolor AM-OR11-026</name>
    <dbReference type="NCBI Taxonomy" id="1314800"/>
    <lineage>
        <taxon>Eukaryota</taxon>
        <taxon>Fungi</taxon>
        <taxon>Dikarya</taxon>
        <taxon>Basidiomycota</taxon>
        <taxon>Agaricomycotina</taxon>
        <taxon>Agaricomycetes</taxon>
        <taxon>Agaricomycetidae</taxon>
        <taxon>Boletales</taxon>
        <taxon>Suillineae</taxon>
        <taxon>Rhizopogonaceae</taxon>
        <taxon>Rhizopogon</taxon>
    </lineage>
</organism>
<name>A0A1B7MTM8_9AGAM</name>
<dbReference type="InParanoid" id="A0A1B7MTM8"/>
<evidence type="ECO:0000313" key="1">
    <source>
        <dbReference type="EMBL" id="OAX35956.1"/>
    </source>
</evidence>